<dbReference type="PANTHER" id="PTHR13943">
    <property type="entry name" value="HRAS-LIKE SUPPRESSOR - RELATED"/>
    <property type="match status" value="1"/>
</dbReference>
<evidence type="ECO:0000256" key="2">
    <source>
        <dbReference type="ARBA" id="ARBA00022679"/>
    </source>
</evidence>
<dbReference type="GO" id="GO:0070292">
    <property type="term" value="P:N-acylphosphatidylethanolamine metabolic process"/>
    <property type="evidence" value="ECO:0007669"/>
    <property type="project" value="TreeGrafter"/>
</dbReference>
<accession>A0AA88L720</accession>
<dbReference type="Gene3D" id="3.90.1720.10">
    <property type="entry name" value="endopeptidase domain like (from Nostoc punctiforme)"/>
    <property type="match status" value="1"/>
</dbReference>
<comment type="caution">
    <text evidence="6">The sequence shown here is derived from an EMBL/GenBank/DDBJ whole genome shotgun (WGS) entry which is preliminary data.</text>
</comment>
<evidence type="ECO:0000313" key="6">
    <source>
        <dbReference type="EMBL" id="KAK2710385.1"/>
    </source>
</evidence>
<keyword evidence="3" id="KW-0378">Hydrolase</keyword>
<dbReference type="PANTHER" id="PTHR13943:SF77">
    <property type="entry name" value="LRAT DOMAIN-CONTAINING PROTEIN"/>
    <property type="match status" value="1"/>
</dbReference>
<dbReference type="GO" id="GO:0005737">
    <property type="term" value="C:cytoplasm"/>
    <property type="evidence" value="ECO:0007669"/>
    <property type="project" value="TreeGrafter"/>
</dbReference>
<evidence type="ECO:0000313" key="7">
    <source>
        <dbReference type="Proteomes" id="UP001187531"/>
    </source>
</evidence>
<evidence type="ECO:0000259" key="5">
    <source>
        <dbReference type="Pfam" id="PF04970"/>
    </source>
</evidence>
<feature type="non-terminal residue" evidence="6">
    <location>
        <position position="1"/>
    </location>
</feature>
<reference evidence="6" key="1">
    <citation type="submission" date="2023-07" db="EMBL/GenBank/DDBJ databases">
        <title>Chromosome-level genome assembly of Artemia franciscana.</title>
        <authorList>
            <person name="Jo E."/>
        </authorList>
    </citation>
    <scope>NUCLEOTIDE SEQUENCE</scope>
    <source>
        <tissue evidence="6">Whole body</tissue>
    </source>
</reference>
<dbReference type="InterPro" id="IPR051496">
    <property type="entry name" value="H-rev107_PLA/AT"/>
</dbReference>
<keyword evidence="4" id="KW-0443">Lipid metabolism</keyword>
<dbReference type="EMBL" id="JAVRJZ010000017">
    <property type="protein sequence ID" value="KAK2710385.1"/>
    <property type="molecule type" value="Genomic_DNA"/>
</dbReference>
<organism evidence="6 7">
    <name type="scientific">Artemia franciscana</name>
    <name type="common">Brine shrimp</name>
    <name type="synonym">Artemia sanfranciscana</name>
    <dbReference type="NCBI Taxonomy" id="6661"/>
    <lineage>
        <taxon>Eukaryota</taxon>
        <taxon>Metazoa</taxon>
        <taxon>Ecdysozoa</taxon>
        <taxon>Arthropoda</taxon>
        <taxon>Crustacea</taxon>
        <taxon>Branchiopoda</taxon>
        <taxon>Anostraca</taxon>
        <taxon>Artemiidae</taxon>
        <taxon>Artemia</taxon>
    </lineage>
</organism>
<dbReference type="Pfam" id="PF04970">
    <property type="entry name" value="LRAT"/>
    <property type="match status" value="1"/>
</dbReference>
<dbReference type="GO" id="GO:0016410">
    <property type="term" value="F:N-acyltransferase activity"/>
    <property type="evidence" value="ECO:0007669"/>
    <property type="project" value="TreeGrafter"/>
</dbReference>
<dbReference type="GO" id="GO:0004623">
    <property type="term" value="F:phospholipase A2 activity"/>
    <property type="evidence" value="ECO:0007669"/>
    <property type="project" value="TreeGrafter"/>
</dbReference>
<keyword evidence="7" id="KW-1185">Reference proteome</keyword>
<dbReference type="AlphaFoldDB" id="A0AA88L720"/>
<evidence type="ECO:0000256" key="1">
    <source>
        <dbReference type="ARBA" id="ARBA00007824"/>
    </source>
</evidence>
<evidence type="ECO:0000256" key="3">
    <source>
        <dbReference type="ARBA" id="ARBA00022801"/>
    </source>
</evidence>
<protein>
    <recommendedName>
        <fullName evidence="5">LRAT domain-containing protein</fullName>
    </recommendedName>
</protein>
<proteinExistence type="inferred from homology"/>
<gene>
    <name evidence="6" type="ORF">QYM36_013883</name>
</gene>
<dbReference type="GO" id="GO:0008970">
    <property type="term" value="F:phospholipase A1 activity"/>
    <property type="evidence" value="ECO:0007669"/>
    <property type="project" value="TreeGrafter"/>
</dbReference>
<comment type="similarity">
    <text evidence="1">Belongs to the H-rev107 family.</text>
</comment>
<dbReference type="InterPro" id="IPR007053">
    <property type="entry name" value="LRAT_dom"/>
</dbReference>
<feature type="domain" description="LRAT" evidence="5">
    <location>
        <begin position="72"/>
        <end position="210"/>
    </location>
</feature>
<dbReference type="Proteomes" id="UP001187531">
    <property type="component" value="Unassembled WGS sequence"/>
</dbReference>
<evidence type="ECO:0000256" key="4">
    <source>
        <dbReference type="ARBA" id="ARBA00023098"/>
    </source>
</evidence>
<keyword evidence="2" id="KW-0808">Transferase</keyword>
<name>A0AA88L720_ARTSF</name>
<sequence length="240" mass="27950">DTIRDLKYALEHHPMKRELFGILDDLVLHETNEDFKKALSELQEDNIDSRFYVSEWRNCTDATGRSNMNYNNLQPGDLLEFKRENRKHPFRHWAVYIGPVTEVGPNRTEVADPANLNHVLVHMHGPDDPQFQLMNFNQSGHPISFGILAKEIENSARWRINNKLNARYKPNTRTCVVFTAIAAVSRIVILKGFKKYDAYHANCEHFAKFCGQWQKESRQTRPDQVLLTLVKGGRNNFRRS</sequence>